<dbReference type="Proteomes" id="UP001280121">
    <property type="component" value="Unassembled WGS sequence"/>
</dbReference>
<comment type="caution">
    <text evidence="2">The sequence shown here is derived from an EMBL/GenBank/DDBJ whole genome shotgun (WGS) entry which is preliminary data.</text>
</comment>
<dbReference type="InterPro" id="IPR002156">
    <property type="entry name" value="RNaseH_domain"/>
</dbReference>
<dbReference type="AlphaFoldDB" id="A0AAD9WV36"/>
<proteinExistence type="predicted"/>
<organism evidence="2 3">
    <name type="scientific">Dipteronia dyeriana</name>
    <dbReference type="NCBI Taxonomy" id="168575"/>
    <lineage>
        <taxon>Eukaryota</taxon>
        <taxon>Viridiplantae</taxon>
        <taxon>Streptophyta</taxon>
        <taxon>Embryophyta</taxon>
        <taxon>Tracheophyta</taxon>
        <taxon>Spermatophyta</taxon>
        <taxon>Magnoliopsida</taxon>
        <taxon>eudicotyledons</taxon>
        <taxon>Gunneridae</taxon>
        <taxon>Pentapetalae</taxon>
        <taxon>rosids</taxon>
        <taxon>malvids</taxon>
        <taxon>Sapindales</taxon>
        <taxon>Sapindaceae</taxon>
        <taxon>Hippocastanoideae</taxon>
        <taxon>Acereae</taxon>
        <taxon>Dipteronia</taxon>
    </lineage>
</organism>
<accession>A0AAD9WV36</accession>
<protein>
    <recommendedName>
        <fullName evidence="1">RNase H type-1 domain-containing protein</fullName>
    </recommendedName>
</protein>
<dbReference type="Pfam" id="PF13456">
    <property type="entry name" value="RVT_3"/>
    <property type="match status" value="1"/>
</dbReference>
<sequence length="219" mass="25257">MKIRDEWYSINAVLRGKYNNFFELIHVCFAPINIENADLFCIMIWRIWFCRNSRIYKAKVFDMAEVVSSIKNFLFEFRSNNPVKRREEATGSMIRHRWDPLNEGDYKANCDSVIDSLEGRIGFGYDCGLSLKVIESDEATVVRWIKDGCNLESDIGPILAEISNLRNKMNAVTFHSIHKDANKVANGPSINALEINEDTFWMEEFPPIIKKYVEAGKTG</sequence>
<dbReference type="GO" id="GO:0003676">
    <property type="term" value="F:nucleic acid binding"/>
    <property type="evidence" value="ECO:0007669"/>
    <property type="project" value="InterPro"/>
</dbReference>
<dbReference type="GO" id="GO:0004523">
    <property type="term" value="F:RNA-DNA hybrid ribonuclease activity"/>
    <property type="evidence" value="ECO:0007669"/>
    <property type="project" value="InterPro"/>
</dbReference>
<keyword evidence="3" id="KW-1185">Reference proteome</keyword>
<evidence type="ECO:0000313" key="3">
    <source>
        <dbReference type="Proteomes" id="UP001280121"/>
    </source>
</evidence>
<dbReference type="EMBL" id="JANJYI010000007">
    <property type="protein sequence ID" value="KAK2643350.1"/>
    <property type="molecule type" value="Genomic_DNA"/>
</dbReference>
<reference evidence="2" key="1">
    <citation type="journal article" date="2023" name="Plant J.">
        <title>Genome sequences and population genomics provide insights into the demographic history, inbreeding, and mutation load of two 'living fossil' tree species of Dipteronia.</title>
        <authorList>
            <person name="Feng Y."/>
            <person name="Comes H.P."/>
            <person name="Chen J."/>
            <person name="Zhu S."/>
            <person name="Lu R."/>
            <person name="Zhang X."/>
            <person name="Li P."/>
            <person name="Qiu J."/>
            <person name="Olsen K.M."/>
            <person name="Qiu Y."/>
        </authorList>
    </citation>
    <scope>NUCLEOTIDE SEQUENCE</scope>
    <source>
        <strain evidence="2">KIB01</strain>
    </source>
</reference>
<evidence type="ECO:0000313" key="2">
    <source>
        <dbReference type="EMBL" id="KAK2643350.1"/>
    </source>
</evidence>
<gene>
    <name evidence="2" type="ORF">Ddye_025113</name>
</gene>
<evidence type="ECO:0000259" key="1">
    <source>
        <dbReference type="Pfam" id="PF13456"/>
    </source>
</evidence>
<feature type="domain" description="RNase H type-1" evidence="1">
    <location>
        <begin position="127"/>
        <end position="186"/>
    </location>
</feature>
<name>A0AAD9WV36_9ROSI</name>